<dbReference type="AlphaFoldDB" id="A0A6L5GR86"/>
<proteinExistence type="inferred from homology"/>
<evidence type="ECO:0000313" key="5">
    <source>
        <dbReference type="EMBL" id="MQM72638.1"/>
    </source>
</evidence>
<dbReference type="Pfam" id="PF17782">
    <property type="entry name" value="WHD_DprA"/>
    <property type="match status" value="1"/>
</dbReference>
<evidence type="ECO:0000313" key="6">
    <source>
        <dbReference type="Proteomes" id="UP000473648"/>
    </source>
</evidence>
<comment type="caution">
    <text evidence="5">The sequence shown here is derived from an EMBL/GenBank/DDBJ whole genome shotgun (WGS) entry which is preliminary data.</text>
</comment>
<dbReference type="InterPro" id="IPR003488">
    <property type="entry name" value="DprA"/>
</dbReference>
<gene>
    <name evidence="5" type="primary">dprA</name>
    <name evidence="5" type="ORF">FRC53_04285</name>
</gene>
<dbReference type="NCBIfam" id="TIGR00732">
    <property type="entry name" value="dprA"/>
    <property type="match status" value="1"/>
</dbReference>
<protein>
    <submittedName>
        <fullName evidence="5">DNA-protecting protein DprA</fullName>
    </submittedName>
</protein>
<name>A0A6L5GR86_9FIRM</name>
<feature type="region of interest" description="Disordered" evidence="2">
    <location>
        <begin position="297"/>
        <end position="317"/>
    </location>
</feature>
<evidence type="ECO:0000259" key="3">
    <source>
        <dbReference type="Pfam" id="PF02481"/>
    </source>
</evidence>
<dbReference type="Pfam" id="PF02481">
    <property type="entry name" value="DNA_processg_A"/>
    <property type="match status" value="1"/>
</dbReference>
<dbReference type="InterPro" id="IPR057666">
    <property type="entry name" value="DrpA_SLOG"/>
</dbReference>
<dbReference type="Gene3D" id="3.40.50.450">
    <property type="match status" value="1"/>
</dbReference>
<dbReference type="InterPro" id="IPR036388">
    <property type="entry name" value="WH-like_DNA-bd_sf"/>
</dbReference>
<dbReference type="PANTHER" id="PTHR43022">
    <property type="entry name" value="PROTEIN SMF"/>
    <property type="match status" value="1"/>
</dbReference>
<comment type="similarity">
    <text evidence="1">Belongs to the DprA/Smf family.</text>
</comment>
<dbReference type="GO" id="GO:0009294">
    <property type="term" value="P:DNA-mediated transformation"/>
    <property type="evidence" value="ECO:0007669"/>
    <property type="project" value="InterPro"/>
</dbReference>
<evidence type="ECO:0000259" key="4">
    <source>
        <dbReference type="Pfam" id="PF17782"/>
    </source>
</evidence>
<feature type="compositionally biased region" description="Polar residues" evidence="2">
    <location>
        <begin position="304"/>
        <end position="317"/>
    </location>
</feature>
<reference evidence="5" key="1">
    <citation type="journal article" date="2020" name="Appl. Environ. Microbiol.">
        <title>Medium-Chain Fatty Acid Synthesis by 'Candidatus Weimeria bifida' gen. nov., sp. nov., and 'Candidatus Pseudoramibacter fermentans' sp. nov.</title>
        <authorList>
            <person name="Scarborough M.J."/>
            <person name="Myers K.S."/>
            <person name="Donohue T.J."/>
            <person name="Noguera D.R."/>
        </authorList>
    </citation>
    <scope>NUCLEOTIDE SEQUENCE</scope>
    <source>
        <strain evidence="5">EUB1.1</strain>
    </source>
</reference>
<evidence type="ECO:0000256" key="1">
    <source>
        <dbReference type="ARBA" id="ARBA00006525"/>
    </source>
</evidence>
<organism evidence="5 6">
    <name type="scientific">Candidatus Pseudoramibacter fermentans</name>
    <dbReference type="NCBI Taxonomy" id="2594427"/>
    <lineage>
        <taxon>Bacteria</taxon>
        <taxon>Bacillati</taxon>
        <taxon>Bacillota</taxon>
        <taxon>Clostridia</taxon>
        <taxon>Eubacteriales</taxon>
        <taxon>Eubacteriaceae</taxon>
        <taxon>Pseudoramibacter</taxon>
    </lineage>
</organism>
<dbReference type="InterPro" id="IPR041614">
    <property type="entry name" value="DprA_WH"/>
</dbReference>
<accession>A0A6L5GR86</accession>
<feature type="domain" description="Smf/DprA SLOG" evidence="3">
    <location>
        <begin position="82"/>
        <end position="289"/>
    </location>
</feature>
<feature type="domain" description="DprA winged helix" evidence="4">
    <location>
        <begin position="312"/>
        <end position="364"/>
    </location>
</feature>
<dbReference type="SUPFAM" id="SSF102405">
    <property type="entry name" value="MCP/YpsA-like"/>
    <property type="match status" value="1"/>
</dbReference>
<sequence>MENAMIYDIWLSSITNVSNIKKNTLLTVFKTAEQIYTASASDIRATGLLREKDIQKIEDQKSLALTERAMRFIEKNKIVCIPKNSPHYPRRLEKIYNPPVMLYALGNVGLTERDLTIGMVGSRKSSPGAMKTARQFGRRFSEIGMTVISGMADGVDSAAAEGALDGIGSTVAVFGSGIDVCYPAGNRELYERIREKGLLLSEFFIGQPPKAGHFPMRNRIIAGLSDGVVVVEARLKSGALITADHALEQGKTVYAMPQSIGVKSAEGSNQLLKEGAKLVTEPEDVLEDFVELKAVKKTKPAPSENPQKSAQAEKQLSLSEDEKEVLDAVIKGVDTVDGLVQRLDTPIAKLNAVLMMMELKHLVKVSYGQITLLI</sequence>
<dbReference type="EMBL" id="VOGB01000004">
    <property type="protein sequence ID" value="MQM72638.1"/>
    <property type="molecule type" value="Genomic_DNA"/>
</dbReference>
<evidence type="ECO:0000256" key="2">
    <source>
        <dbReference type="SAM" id="MobiDB-lite"/>
    </source>
</evidence>
<dbReference type="PANTHER" id="PTHR43022:SF1">
    <property type="entry name" value="PROTEIN SMF"/>
    <property type="match status" value="1"/>
</dbReference>
<dbReference type="Gene3D" id="1.10.10.10">
    <property type="entry name" value="Winged helix-like DNA-binding domain superfamily/Winged helix DNA-binding domain"/>
    <property type="match status" value="1"/>
</dbReference>
<dbReference type="Proteomes" id="UP000473648">
    <property type="component" value="Unassembled WGS sequence"/>
</dbReference>
<keyword evidence="6" id="KW-1185">Reference proteome</keyword>